<evidence type="ECO:0000256" key="6">
    <source>
        <dbReference type="ARBA" id="ARBA00022741"/>
    </source>
</evidence>
<dbReference type="GO" id="GO:0005634">
    <property type="term" value="C:nucleus"/>
    <property type="evidence" value="ECO:0007669"/>
    <property type="project" value="UniProtKB-SubCell"/>
</dbReference>
<keyword evidence="8 9" id="KW-0067">ATP-binding</keyword>
<keyword evidence="12" id="KW-1185">Reference proteome</keyword>
<dbReference type="PANTHER" id="PTHR45769:SF3">
    <property type="entry name" value="ADENOSINE KINASE"/>
    <property type="match status" value="1"/>
</dbReference>
<dbReference type="InterPro" id="IPR029056">
    <property type="entry name" value="Ribokinase-like"/>
</dbReference>
<dbReference type="GO" id="GO:0006166">
    <property type="term" value="P:purine ribonucleoside salvage"/>
    <property type="evidence" value="ECO:0007669"/>
    <property type="project" value="UniProtKB-KW"/>
</dbReference>
<comment type="function">
    <text evidence="9">ATP dependent phosphorylation of adenosine and other related nucleoside analogs to monophosphate derivatives.</text>
</comment>
<dbReference type="InterPro" id="IPR011611">
    <property type="entry name" value="PfkB_dom"/>
</dbReference>
<sequence length="225" mass="25311">MACDSLRETMLLGMGNPLLDISTVVEESLLKKYDLKEDEAILATDKHTTLYTTLIDKYDVEYIAGGSVQNALRVAQWLLSKPNIVAFFGCVGDDEYSKILKEQAEKAGVKVHYQYTTAEPTGTCAVLVTNYHRTLCANLAAANCFTIDHIQKPENKKLIEEAAFYYVSGFFLTVSLPSILEVAKYAVDHDRPFIMNLSAEFICKFFKEQFMQVIPYVDILFGNDT</sequence>
<dbReference type="PRINTS" id="PR00989">
    <property type="entry name" value="ADENOKINASE"/>
</dbReference>
<comment type="subunit">
    <text evidence="9">Monomer.</text>
</comment>
<accession>A0ABD2N4G6</accession>
<comment type="subcellular location">
    <subcellularLocation>
        <location evidence="9">Nucleus</location>
    </subcellularLocation>
</comment>
<evidence type="ECO:0000256" key="1">
    <source>
        <dbReference type="ARBA" id="ARBA00004801"/>
    </source>
</evidence>
<evidence type="ECO:0000313" key="11">
    <source>
        <dbReference type="EMBL" id="KAL3273214.1"/>
    </source>
</evidence>
<feature type="non-terminal residue" evidence="11">
    <location>
        <position position="225"/>
    </location>
</feature>
<keyword evidence="4 9" id="KW-0808">Transferase</keyword>
<evidence type="ECO:0000256" key="9">
    <source>
        <dbReference type="RuleBase" id="RU368116"/>
    </source>
</evidence>
<dbReference type="Gene3D" id="3.40.1190.20">
    <property type="match status" value="1"/>
</dbReference>
<feature type="domain" description="Carbohydrate kinase PfkB" evidence="10">
    <location>
        <begin position="32"/>
        <end position="224"/>
    </location>
</feature>
<evidence type="ECO:0000256" key="2">
    <source>
        <dbReference type="ARBA" id="ARBA00010688"/>
    </source>
</evidence>
<evidence type="ECO:0000256" key="4">
    <source>
        <dbReference type="ARBA" id="ARBA00022679"/>
    </source>
</evidence>
<dbReference type="Pfam" id="PF00294">
    <property type="entry name" value="PfkB"/>
    <property type="match status" value="1"/>
</dbReference>
<keyword evidence="5 9" id="KW-0660">Purine salvage</keyword>
<comment type="cofactor">
    <cofactor evidence="9">
        <name>Mg(2+)</name>
        <dbReference type="ChEBI" id="CHEBI:18420"/>
    </cofactor>
    <text evidence="9">Binds 3 Mg(2+) ions per subunit.</text>
</comment>
<dbReference type="GO" id="GO:0005524">
    <property type="term" value="F:ATP binding"/>
    <property type="evidence" value="ECO:0007669"/>
    <property type="project" value="UniProtKB-UniRule"/>
</dbReference>
<evidence type="ECO:0000256" key="7">
    <source>
        <dbReference type="ARBA" id="ARBA00022777"/>
    </source>
</evidence>
<dbReference type="EMBL" id="JABFTP020000062">
    <property type="protein sequence ID" value="KAL3273214.1"/>
    <property type="molecule type" value="Genomic_DNA"/>
</dbReference>
<dbReference type="EC" id="2.7.1.20" evidence="3 9"/>
<dbReference type="InterPro" id="IPR001805">
    <property type="entry name" value="Adenokinase"/>
</dbReference>
<keyword evidence="7 9" id="KW-0418">Kinase</keyword>
<dbReference type="Proteomes" id="UP001516400">
    <property type="component" value="Unassembled WGS sequence"/>
</dbReference>
<dbReference type="SUPFAM" id="SSF53613">
    <property type="entry name" value="Ribokinase-like"/>
    <property type="match status" value="1"/>
</dbReference>
<evidence type="ECO:0000313" key="12">
    <source>
        <dbReference type="Proteomes" id="UP001516400"/>
    </source>
</evidence>
<keyword evidence="9" id="KW-0539">Nucleus</keyword>
<organism evidence="11 12">
    <name type="scientific">Cryptolaemus montrouzieri</name>
    <dbReference type="NCBI Taxonomy" id="559131"/>
    <lineage>
        <taxon>Eukaryota</taxon>
        <taxon>Metazoa</taxon>
        <taxon>Ecdysozoa</taxon>
        <taxon>Arthropoda</taxon>
        <taxon>Hexapoda</taxon>
        <taxon>Insecta</taxon>
        <taxon>Pterygota</taxon>
        <taxon>Neoptera</taxon>
        <taxon>Endopterygota</taxon>
        <taxon>Coleoptera</taxon>
        <taxon>Polyphaga</taxon>
        <taxon>Cucujiformia</taxon>
        <taxon>Coccinelloidea</taxon>
        <taxon>Coccinellidae</taxon>
        <taxon>Scymninae</taxon>
        <taxon>Scymnini</taxon>
        <taxon>Cryptolaemus</taxon>
    </lineage>
</organism>
<proteinExistence type="inferred from homology"/>
<evidence type="ECO:0000256" key="3">
    <source>
        <dbReference type="ARBA" id="ARBA00012119"/>
    </source>
</evidence>
<dbReference type="GO" id="GO:0044209">
    <property type="term" value="P:AMP salvage"/>
    <property type="evidence" value="ECO:0007669"/>
    <property type="project" value="UniProtKB-UniRule"/>
</dbReference>
<comment type="caution">
    <text evidence="11">The sequence shown here is derived from an EMBL/GenBank/DDBJ whole genome shotgun (WGS) entry which is preliminary data.</text>
</comment>
<dbReference type="CDD" id="cd01168">
    <property type="entry name" value="adenosine_kinase"/>
    <property type="match status" value="1"/>
</dbReference>
<evidence type="ECO:0000259" key="10">
    <source>
        <dbReference type="Pfam" id="PF00294"/>
    </source>
</evidence>
<keyword evidence="9" id="KW-0460">Magnesium</keyword>
<evidence type="ECO:0000256" key="8">
    <source>
        <dbReference type="ARBA" id="ARBA00022840"/>
    </source>
</evidence>
<dbReference type="GO" id="GO:0004001">
    <property type="term" value="F:adenosine kinase activity"/>
    <property type="evidence" value="ECO:0007669"/>
    <property type="project" value="UniProtKB-UniRule"/>
</dbReference>
<dbReference type="PANTHER" id="PTHR45769">
    <property type="entry name" value="ADENOSINE KINASE"/>
    <property type="match status" value="1"/>
</dbReference>
<comment type="pathway">
    <text evidence="1 9">Purine metabolism; AMP biosynthesis via salvage pathway; AMP from adenosine: step 1/1.</text>
</comment>
<gene>
    <name evidence="11" type="ORF">HHI36_014670</name>
</gene>
<dbReference type="AlphaFoldDB" id="A0ABD2N4G6"/>
<reference evidence="11 12" key="1">
    <citation type="journal article" date="2021" name="BMC Biol.">
        <title>Horizontally acquired antibacterial genes associated with adaptive radiation of ladybird beetles.</title>
        <authorList>
            <person name="Li H.S."/>
            <person name="Tang X.F."/>
            <person name="Huang Y.H."/>
            <person name="Xu Z.Y."/>
            <person name="Chen M.L."/>
            <person name="Du X.Y."/>
            <person name="Qiu B.Y."/>
            <person name="Chen P.T."/>
            <person name="Zhang W."/>
            <person name="Slipinski A."/>
            <person name="Escalona H.E."/>
            <person name="Waterhouse R.M."/>
            <person name="Zwick A."/>
            <person name="Pang H."/>
        </authorList>
    </citation>
    <scope>NUCLEOTIDE SEQUENCE [LARGE SCALE GENOMIC DNA]</scope>
    <source>
        <strain evidence="11">SYSU2018</strain>
    </source>
</reference>
<name>A0ABD2N4G6_9CUCU</name>
<comment type="similarity">
    <text evidence="2 9">Belongs to the carbohydrate kinase PfkB family.</text>
</comment>
<evidence type="ECO:0000256" key="5">
    <source>
        <dbReference type="ARBA" id="ARBA00022726"/>
    </source>
</evidence>
<comment type="catalytic activity">
    <reaction evidence="9">
        <text>adenosine + ATP = AMP + ADP + H(+)</text>
        <dbReference type="Rhea" id="RHEA:20824"/>
        <dbReference type="ChEBI" id="CHEBI:15378"/>
        <dbReference type="ChEBI" id="CHEBI:16335"/>
        <dbReference type="ChEBI" id="CHEBI:30616"/>
        <dbReference type="ChEBI" id="CHEBI:456215"/>
        <dbReference type="ChEBI" id="CHEBI:456216"/>
        <dbReference type="EC" id="2.7.1.20"/>
    </reaction>
</comment>
<keyword evidence="6 9" id="KW-0547">Nucleotide-binding</keyword>
<protein>
    <recommendedName>
        <fullName evidence="3 9">Adenosine kinase</fullName>
        <shortName evidence="9">AK</shortName>
        <ecNumber evidence="3 9">2.7.1.20</ecNumber>
    </recommendedName>
    <alternativeName>
        <fullName evidence="9">Adenosine 5'-phosphotransferase</fullName>
    </alternativeName>
</protein>